<dbReference type="Pfam" id="PF10604">
    <property type="entry name" value="Polyketide_cyc2"/>
    <property type="match status" value="1"/>
</dbReference>
<protein>
    <submittedName>
        <fullName evidence="1">SRPBCC family protein</fullName>
    </submittedName>
</protein>
<dbReference type="InterPro" id="IPR023393">
    <property type="entry name" value="START-like_dom_sf"/>
</dbReference>
<dbReference type="CDD" id="cd07812">
    <property type="entry name" value="SRPBCC"/>
    <property type="match status" value="1"/>
</dbReference>
<dbReference type="EMBL" id="WLVL01000007">
    <property type="protein sequence ID" value="MTB70838.1"/>
    <property type="molecule type" value="Genomic_DNA"/>
</dbReference>
<accession>A0A6I3I9I2</accession>
<name>A0A6I3I9I2_9MICO</name>
<comment type="caution">
    <text evidence="1">The sequence shown here is derived from an EMBL/GenBank/DDBJ whole genome shotgun (WGS) entry which is preliminary data.</text>
</comment>
<evidence type="ECO:0000313" key="2">
    <source>
        <dbReference type="Proteomes" id="UP000431092"/>
    </source>
</evidence>
<keyword evidence="2" id="KW-1185">Reference proteome</keyword>
<dbReference type="Proteomes" id="UP000431092">
    <property type="component" value="Unassembled WGS sequence"/>
</dbReference>
<dbReference type="AlphaFoldDB" id="A0A6I3I9I2"/>
<dbReference type="Gene3D" id="3.30.530.20">
    <property type="match status" value="1"/>
</dbReference>
<sequence>MHTEQRRTTATPDQVWAVLADGWTYPCWVVGASRMRAVSADWPAVGARLHHSVGSWPALLDDETEVRECEVGRRIVLLAKARPVMGVATVEITLEPQDGGTLISMREDASQGPGRFVPRPVRQAGIARRNHEALLRLTLLAERRTGPGRH</sequence>
<evidence type="ECO:0000313" key="1">
    <source>
        <dbReference type="EMBL" id="MTB70838.1"/>
    </source>
</evidence>
<reference evidence="1 2" key="1">
    <citation type="submission" date="2019-11" db="EMBL/GenBank/DDBJ databases">
        <title>Whole genome sequencing identifies a novel species of the genus Arsenicicoccus isolated from human blood.</title>
        <authorList>
            <person name="Jeong J.H."/>
            <person name="Kweon O.J."/>
            <person name="Kim H.R."/>
            <person name="Kim T.-H."/>
            <person name="Ha S.-M."/>
            <person name="Lee M.-K."/>
        </authorList>
    </citation>
    <scope>NUCLEOTIDE SEQUENCE [LARGE SCALE GENOMIC DNA]</scope>
    <source>
        <strain evidence="1 2">MKL-02</strain>
    </source>
</reference>
<dbReference type="RefSeq" id="WP_154592194.1">
    <property type="nucleotide sequence ID" value="NZ_CP171001.1"/>
</dbReference>
<dbReference type="SUPFAM" id="SSF55961">
    <property type="entry name" value="Bet v1-like"/>
    <property type="match status" value="1"/>
</dbReference>
<gene>
    <name evidence="1" type="ORF">GGG17_02380</name>
</gene>
<organism evidence="1 2">
    <name type="scientific">Arsenicicoccus cauae</name>
    <dbReference type="NCBI Taxonomy" id="2663847"/>
    <lineage>
        <taxon>Bacteria</taxon>
        <taxon>Bacillati</taxon>
        <taxon>Actinomycetota</taxon>
        <taxon>Actinomycetes</taxon>
        <taxon>Micrococcales</taxon>
        <taxon>Intrasporangiaceae</taxon>
        <taxon>Arsenicicoccus</taxon>
    </lineage>
</organism>
<proteinExistence type="predicted"/>
<dbReference type="InterPro" id="IPR019587">
    <property type="entry name" value="Polyketide_cyclase/dehydratase"/>
</dbReference>